<accession>A0AAW1H8C8</accession>
<reference evidence="8" key="1">
    <citation type="submission" date="2024-03" db="EMBL/GenBank/DDBJ databases">
        <title>WGS assembly of Saponaria officinalis var. Norfolk2.</title>
        <authorList>
            <person name="Jenkins J."/>
            <person name="Shu S."/>
            <person name="Grimwood J."/>
            <person name="Barry K."/>
            <person name="Goodstein D."/>
            <person name="Schmutz J."/>
            <person name="Leebens-Mack J."/>
            <person name="Osbourn A."/>
        </authorList>
    </citation>
    <scope>NUCLEOTIDE SEQUENCE [LARGE SCALE GENOMIC DNA]</scope>
    <source>
        <strain evidence="8">JIC</strain>
    </source>
</reference>
<dbReference type="PANTHER" id="PTHR45650">
    <property type="entry name" value="GDSL-LIKE LIPASE/ACYLHYDROLASE-RELATED"/>
    <property type="match status" value="1"/>
</dbReference>
<dbReference type="AlphaFoldDB" id="A0AAW1H8C8"/>
<evidence type="ECO:0000256" key="2">
    <source>
        <dbReference type="ARBA" id="ARBA00008668"/>
    </source>
</evidence>
<keyword evidence="4" id="KW-0732">Signal</keyword>
<dbReference type="PANTHER" id="PTHR45650:SF4">
    <property type="entry name" value="GDSL-LIKE LIPASE_ACYLHYDROLASE FAMILY PROTEIN, EXPRESSED"/>
    <property type="match status" value="1"/>
</dbReference>
<dbReference type="InterPro" id="IPR036514">
    <property type="entry name" value="SGNH_hydro_sf"/>
</dbReference>
<protein>
    <recommendedName>
        <fullName evidence="10">GDSL esterase/lipase</fullName>
    </recommendedName>
</protein>
<evidence type="ECO:0000256" key="7">
    <source>
        <dbReference type="ARBA" id="ARBA00023098"/>
    </source>
</evidence>
<evidence type="ECO:0000256" key="6">
    <source>
        <dbReference type="ARBA" id="ARBA00022963"/>
    </source>
</evidence>
<keyword evidence="6" id="KW-0442">Lipid degradation</keyword>
<comment type="subcellular location">
    <subcellularLocation>
        <location evidence="1">Secreted</location>
    </subcellularLocation>
</comment>
<organism evidence="8 9">
    <name type="scientific">Saponaria officinalis</name>
    <name type="common">Common soapwort</name>
    <name type="synonym">Lychnis saponaria</name>
    <dbReference type="NCBI Taxonomy" id="3572"/>
    <lineage>
        <taxon>Eukaryota</taxon>
        <taxon>Viridiplantae</taxon>
        <taxon>Streptophyta</taxon>
        <taxon>Embryophyta</taxon>
        <taxon>Tracheophyta</taxon>
        <taxon>Spermatophyta</taxon>
        <taxon>Magnoliopsida</taxon>
        <taxon>eudicotyledons</taxon>
        <taxon>Gunneridae</taxon>
        <taxon>Pentapetalae</taxon>
        <taxon>Caryophyllales</taxon>
        <taxon>Caryophyllaceae</taxon>
        <taxon>Caryophylleae</taxon>
        <taxon>Saponaria</taxon>
    </lineage>
</organism>
<dbReference type="SUPFAM" id="SSF52266">
    <property type="entry name" value="SGNH hydrolase"/>
    <property type="match status" value="1"/>
</dbReference>
<dbReference type="Proteomes" id="UP001443914">
    <property type="component" value="Unassembled WGS sequence"/>
</dbReference>
<keyword evidence="5" id="KW-0378">Hydrolase</keyword>
<evidence type="ECO:0000256" key="1">
    <source>
        <dbReference type="ARBA" id="ARBA00004613"/>
    </source>
</evidence>
<dbReference type="EMBL" id="JBDFQZ010000012">
    <property type="protein sequence ID" value="KAK9672309.1"/>
    <property type="molecule type" value="Genomic_DNA"/>
</dbReference>
<dbReference type="InterPro" id="IPR001087">
    <property type="entry name" value="GDSL"/>
</dbReference>
<comment type="similarity">
    <text evidence="2">Belongs to the 'GDSL' lipolytic enzyme family.</text>
</comment>
<keyword evidence="3" id="KW-0964">Secreted</keyword>
<dbReference type="Pfam" id="PF00657">
    <property type="entry name" value="Lipase_GDSL"/>
    <property type="match status" value="1"/>
</dbReference>
<proteinExistence type="inferred from homology"/>
<name>A0AAW1H8C8_SAPOF</name>
<sequence length="312" mass="34485">FVFGDSLVDVGNNNYIVTLSRANYPPNGQQLGLKAFPPPYLAPGTRVSAIMHGVNYASGGGGILNSTGRIFIGRLNMDAQLDNFANTRHDLIKSIGEIATNKFLEKALYSITIGSNDFINNYLTPVISTLKQKLVSPEAFVNSMISKYRMQLTRLHKMGAKKILVVNVGPIGCIPYIRDLNPSAGNNCVAFPNQLAQSFNLRLKTLVNELSINFQASQFVYADVYHIVDDLLNNYISYGFENVNSSCCHMRGRFGGSIPCNPLSKVCKNRSKYVFWDPYHPTDAANVFIARRLVDGDTSAISPINIRQLVFS</sequence>
<comment type="caution">
    <text evidence="8">The sequence shown here is derived from an EMBL/GenBank/DDBJ whole genome shotgun (WGS) entry which is preliminary data.</text>
</comment>
<evidence type="ECO:0008006" key="10">
    <source>
        <dbReference type="Google" id="ProtNLM"/>
    </source>
</evidence>
<evidence type="ECO:0000313" key="9">
    <source>
        <dbReference type="Proteomes" id="UP001443914"/>
    </source>
</evidence>
<keyword evidence="9" id="KW-1185">Reference proteome</keyword>
<evidence type="ECO:0000256" key="4">
    <source>
        <dbReference type="ARBA" id="ARBA00022729"/>
    </source>
</evidence>
<evidence type="ECO:0000256" key="5">
    <source>
        <dbReference type="ARBA" id="ARBA00022801"/>
    </source>
</evidence>
<gene>
    <name evidence="8" type="ORF">RND81_12G091500</name>
</gene>
<feature type="non-terminal residue" evidence="8">
    <location>
        <position position="1"/>
    </location>
</feature>
<dbReference type="InterPro" id="IPR035669">
    <property type="entry name" value="SGNH_plant_lipase-like"/>
</dbReference>
<dbReference type="GO" id="GO:0016042">
    <property type="term" value="P:lipid catabolic process"/>
    <property type="evidence" value="ECO:0007669"/>
    <property type="project" value="UniProtKB-KW"/>
</dbReference>
<dbReference type="CDD" id="cd01837">
    <property type="entry name" value="SGNH_plant_lipase_like"/>
    <property type="match status" value="1"/>
</dbReference>
<evidence type="ECO:0000256" key="3">
    <source>
        <dbReference type="ARBA" id="ARBA00022525"/>
    </source>
</evidence>
<dbReference type="GO" id="GO:0005576">
    <property type="term" value="C:extracellular region"/>
    <property type="evidence" value="ECO:0007669"/>
    <property type="project" value="UniProtKB-SubCell"/>
</dbReference>
<evidence type="ECO:0000313" key="8">
    <source>
        <dbReference type="EMBL" id="KAK9672309.1"/>
    </source>
</evidence>
<keyword evidence="7" id="KW-0443">Lipid metabolism</keyword>
<dbReference type="GO" id="GO:0016788">
    <property type="term" value="F:hydrolase activity, acting on ester bonds"/>
    <property type="evidence" value="ECO:0007669"/>
    <property type="project" value="InterPro"/>
</dbReference>
<dbReference type="InterPro" id="IPR051238">
    <property type="entry name" value="GDSL_esterase/lipase"/>
</dbReference>
<dbReference type="Gene3D" id="3.40.50.1110">
    <property type="entry name" value="SGNH hydrolase"/>
    <property type="match status" value="1"/>
</dbReference>